<dbReference type="EMBL" id="OY731401">
    <property type="protein sequence ID" value="CAJ1949559.1"/>
    <property type="molecule type" value="Genomic_DNA"/>
</dbReference>
<name>A0AA86SSP1_9FABA</name>
<proteinExistence type="predicted"/>
<dbReference type="AlphaFoldDB" id="A0AA86SSP1"/>
<keyword evidence="2" id="KW-1185">Reference proteome</keyword>
<sequence>MMQRTVFVLAKTKARPSYFRAMEDDAKVVQEVLKNLKRTKKICENIVHHQECVDADNFQKIRRQLNVCIIEKQIAVHYRMNQKGK</sequence>
<dbReference type="Gramene" id="rna-AYBTSS11_LOCUS13784">
    <property type="protein sequence ID" value="CAJ1949559.1"/>
    <property type="gene ID" value="gene-AYBTSS11_LOCUS13784"/>
</dbReference>
<gene>
    <name evidence="1" type="ORF">AYBTSS11_LOCUS13784</name>
</gene>
<reference evidence="1" key="1">
    <citation type="submission" date="2023-10" db="EMBL/GenBank/DDBJ databases">
        <authorList>
            <person name="Domelevo Entfellner J.-B."/>
        </authorList>
    </citation>
    <scope>NUCLEOTIDE SEQUENCE</scope>
</reference>
<accession>A0AA86SSP1</accession>
<organism evidence="1 2">
    <name type="scientific">Sphenostylis stenocarpa</name>
    <dbReference type="NCBI Taxonomy" id="92480"/>
    <lineage>
        <taxon>Eukaryota</taxon>
        <taxon>Viridiplantae</taxon>
        <taxon>Streptophyta</taxon>
        <taxon>Embryophyta</taxon>
        <taxon>Tracheophyta</taxon>
        <taxon>Spermatophyta</taxon>
        <taxon>Magnoliopsida</taxon>
        <taxon>eudicotyledons</taxon>
        <taxon>Gunneridae</taxon>
        <taxon>Pentapetalae</taxon>
        <taxon>rosids</taxon>
        <taxon>fabids</taxon>
        <taxon>Fabales</taxon>
        <taxon>Fabaceae</taxon>
        <taxon>Papilionoideae</taxon>
        <taxon>50 kb inversion clade</taxon>
        <taxon>NPAAA clade</taxon>
        <taxon>indigoferoid/millettioid clade</taxon>
        <taxon>Phaseoleae</taxon>
        <taxon>Sphenostylis</taxon>
    </lineage>
</organism>
<evidence type="ECO:0000313" key="2">
    <source>
        <dbReference type="Proteomes" id="UP001189624"/>
    </source>
</evidence>
<protein>
    <submittedName>
        <fullName evidence="1">Uncharacterized protein</fullName>
    </submittedName>
</protein>
<evidence type="ECO:0000313" key="1">
    <source>
        <dbReference type="EMBL" id="CAJ1949559.1"/>
    </source>
</evidence>
<dbReference type="Proteomes" id="UP001189624">
    <property type="component" value="Chromosome 4"/>
</dbReference>